<keyword evidence="6" id="KW-0624">Polysaccharide degradation</keyword>
<dbReference type="InterPro" id="IPR029070">
    <property type="entry name" value="Chitinase_insertion_sf"/>
</dbReference>
<evidence type="ECO:0000256" key="5">
    <source>
        <dbReference type="ARBA" id="ARBA00023295"/>
    </source>
</evidence>
<dbReference type="InterPro" id="IPR001223">
    <property type="entry name" value="Glyco_hydro18_cat"/>
</dbReference>
<dbReference type="SMART" id="SM00636">
    <property type="entry name" value="Glyco_18"/>
    <property type="match status" value="1"/>
</dbReference>
<feature type="chain" id="PRO_5007898659" evidence="9">
    <location>
        <begin position="21"/>
        <end position="403"/>
    </location>
</feature>
<dbReference type="SUPFAM" id="SSF54556">
    <property type="entry name" value="Chitinase insertion domain"/>
    <property type="match status" value="1"/>
</dbReference>
<evidence type="ECO:0000256" key="2">
    <source>
        <dbReference type="ARBA" id="ARBA00022801"/>
    </source>
</evidence>
<evidence type="ECO:0000256" key="1">
    <source>
        <dbReference type="ARBA" id="ARBA00000822"/>
    </source>
</evidence>
<comment type="similarity">
    <text evidence="8">Belongs to the glycosyl hydrolase 18 family.</text>
</comment>
<evidence type="ECO:0000256" key="8">
    <source>
        <dbReference type="RuleBase" id="RU004453"/>
    </source>
</evidence>
<keyword evidence="4" id="KW-0119">Carbohydrate metabolism</keyword>
<dbReference type="AlphaFoldDB" id="A0A168L0X2"/>
<dbReference type="GO" id="GO:0008061">
    <property type="term" value="F:chitin binding"/>
    <property type="evidence" value="ECO:0007669"/>
    <property type="project" value="InterPro"/>
</dbReference>
<dbReference type="Proteomes" id="UP000077051">
    <property type="component" value="Unassembled WGS sequence"/>
</dbReference>
<evidence type="ECO:0000313" key="11">
    <source>
        <dbReference type="EMBL" id="OAD03003.1"/>
    </source>
</evidence>
<name>A0A168L0X2_MUCCL</name>
<evidence type="ECO:0000259" key="10">
    <source>
        <dbReference type="PROSITE" id="PS51910"/>
    </source>
</evidence>
<dbReference type="InterPro" id="IPR017853">
    <property type="entry name" value="GH"/>
</dbReference>
<dbReference type="PANTHER" id="PTHR11177:SF392">
    <property type="entry name" value="HAP41P"/>
    <property type="match status" value="1"/>
</dbReference>
<comment type="catalytic activity">
    <reaction evidence="1">
        <text>Random endo-hydrolysis of N-acetyl-beta-D-glucosaminide (1-&gt;4)-beta-linkages in chitin and chitodextrins.</text>
        <dbReference type="EC" id="3.2.1.14"/>
    </reaction>
</comment>
<dbReference type="EMBL" id="AMYB01000004">
    <property type="protein sequence ID" value="OAD03003.1"/>
    <property type="molecule type" value="Genomic_DNA"/>
</dbReference>
<dbReference type="InterPro" id="IPR011583">
    <property type="entry name" value="Chitinase_II/V-like_cat"/>
</dbReference>
<dbReference type="PROSITE" id="PS01095">
    <property type="entry name" value="GH18_1"/>
    <property type="match status" value="1"/>
</dbReference>
<dbReference type="STRING" id="747725.A0A168L0X2"/>
<dbReference type="PANTHER" id="PTHR11177">
    <property type="entry name" value="CHITINASE"/>
    <property type="match status" value="1"/>
</dbReference>
<evidence type="ECO:0000256" key="4">
    <source>
        <dbReference type="ARBA" id="ARBA00023277"/>
    </source>
</evidence>
<feature type="signal peptide" evidence="9">
    <location>
        <begin position="1"/>
        <end position="20"/>
    </location>
</feature>
<dbReference type="Gene3D" id="3.20.20.80">
    <property type="entry name" value="Glycosidases"/>
    <property type="match status" value="1"/>
</dbReference>
<accession>A0A168L0X2</accession>
<dbReference type="InterPro" id="IPR050314">
    <property type="entry name" value="Glycosyl_Hydrlase_18"/>
</dbReference>
<dbReference type="Gene3D" id="3.10.50.10">
    <property type="match status" value="1"/>
</dbReference>
<sequence>MHTLLIYLVLSSLLLYVVQGLIDQNSPTYGSHQLITYVVDWDVPKVIPWTKLDHIAYAFAVPDRHGDLTMFDAEQLQQVVEEAHDHGKGVSLAIGGWTGSIHFSTLVRTSADRRKFANKVMAAVEKYNLNGVNLDWEYPNDPNGISCNKKHPKDTDNFLAFIQVLRRMLDEKYPDEHKLITAAVSAHVFRDADRNVMENLDEGWADFMDAFYIMAYDINGVWSNKTSSNAPLHYGVAGQHVSVESSIQEWLDAGIPSDRLYLGVPFYGYTHKTLKPMNHRTGLNVPLDRSIEQIKGDQYDDYATDPCPGAKPAYSGEFQWRTIEASGAAYNASGWFTYWDQQTQTPFSYNSHSHQFITYDNPTSLRLKAQFAQEKKLGGIMLWSLEMDDASNSLLNAIQDVRT</sequence>
<gene>
    <name evidence="11" type="ORF">MUCCIDRAFT_109857</name>
</gene>
<keyword evidence="9" id="KW-0732">Signal</keyword>
<reference evidence="11 12" key="1">
    <citation type="submission" date="2015-06" db="EMBL/GenBank/DDBJ databases">
        <title>Expansion of signal transduction pathways in fungi by whole-genome duplication.</title>
        <authorList>
            <consortium name="DOE Joint Genome Institute"/>
            <person name="Corrochano L.M."/>
            <person name="Kuo A."/>
            <person name="Marcet-Houben M."/>
            <person name="Polaino S."/>
            <person name="Salamov A."/>
            <person name="Villalobos J.M."/>
            <person name="Alvarez M.I."/>
            <person name="Avalos J."/>
            <person name="Benito E.P."/>
            <person name="Benoit I."/>
            <person name="Burger G."/>
            <person name="Camino L.P."/>
            <person name="Canovas D."/>
            <person name="Cerda-Olmedo E."/>
            <person name="Cheng J.-F."/>
            <person name="Dominguez A."/>
            <person name="Elias M."/>
            <person name="Eslava A.P."/>
            <person name="Glaser F."/>
            <person name="Grimwood J."/>
            <person name="Gutierrez G."/>
            <person name="Heitman J."/>
            <person name="Henrissat B."/>
            <person name="Iturriaga E.A."/>
            <person name="Lang B.F."/>
            <person name="Lavin J.L."/>
            <person name="Lee S."/>
            <person name="Li W."/>
            <person name="Lindquist E."/>
            <person name="Lopez-Garcia S."/>
            <person name="Luque E.M."/>
            <person name="Marcos A.T."/>
            <person name="Martin J."/>
            <person name="Mccluskey K."/>
            <person name="Medina H.R."/>
            <person name="Miralles-Duran A."/>
            <person name="Miyazaki A."/>
            <person name="Munoz-Torres E."/>
            <person name="Oguiza J.A."/>
            <person name="Ohm R."/>
            <person name="Olmedo M."/>
            <person name="Orejas M."/>
            <person name="Ortiz-Castellanos L."/>
            <person name="Pisabarro A.G."/>
            <person name="Rodriguez-Romero J."/>
            <person name="Ruiz-Herrera J."/>
            <person name="Ruiz-Vazquez R."/>
            <person name="Sanz C."/>
            <person name="Schackwitz W."/>
            <person name="Schmutz J."/>
            <person name="Shahriari M."/>
            <person name="Shelest E."/>
            <person name="Silva-Franco F."/>
            <person name="Soanes D."/>
            <person name="Syed K."/>
            <person name="Tagua V.G."/>
            <person name="Talbot N.J."/>
            <person name="Thon M."/>
            <person name="De Vries R.P."/>
            <person name="Wiebenga A."/>
            <person name="Yadav J.S."/>
            <person name="Braun E.L."/>
            <person name="Baker S."/>
            <person name="Garre V."/>
            <person name="Horwitz B."/>
            <person name="Torres-Martinez S."/>
            <person name="Idnurm A."/>
            <person name="Herrera-Estrella A."/>
            <person name="Gabaldon T."/>
            <person name="Grigoriev I.V."/>
        </authorList>
    </citation>
    <scope>NUCLEOTIDE SEQUENCE [LARGE SCALE GENOMIC DNA]</scope>
    <source>
        <strain evidence="11 12">CBS 277.49</strain>
    </source>
</reference>
<keyword evidence="5 7" id="KW-0326">Glycosidase</keyword>
<evidence type="ECO:0000313" key="12">
    <source>
        <dbReference type="Proteomes" id="UP000077051"/>
    </source>
</evidence>
<keyword evidence="3" id="KW-0146">Chitin degradation</keyword>
<proteinExistence type="inferred from homology"/>
<feature type="domain" description="GH18" evidence="10">
    <location>
        <begin position="32"/>
        <end position="403"/>
    </location>
</feature>
<protein>
    <submittedName>
        <fullName evidence="11">Glycoside hydrolase family 18 protein</fullName>
    </submittedName>
</protein>
<dbReference type="Pfam" id="PF00704">
    <property type="entry name" value="Glyco_hydro_18"/>
    <property type="match status" value="1"/>
</dbReference>
<dbReference type="GO" id="GO:0006032">
    <property type="term" value="P:chitin catabolic process"/>
    <property type="evidence" value="ECO:0007669"/>
    <property type="project" value="UniProtKB-KW"/>
</dbReference>
<dbReference type="InterPro" id="IPR001579">
    <property type="entry name" value="Glyco_hydro_18_chit_AS"/>
</dbReference>
<dbReference type="OrthoDB" id="76388at2759"/>
<evidence type="ECO:0000256" key="3">
    <source>
        <dbReference type="ARBA" id="ARBA00023024"/>
    </source>
</evidence>
<dbReference type="GO" id="GO:0005576">
    <property type="term" value="C:extracellular region"/>
    <property type="evidence" value="ECO:0007669"/>
    <property type="project" value="TreeGrafter"/>
</dbReference>
<evidence type="ECO:0000256" key="9">
    <source>
        <dbReference type="SAM" id="SignalP"/>
    </source>
</evidence>
<dbReference type="VEuPathDB" id="FungiDB:MUCCIDRAFT_109857"/>
<organism evidence="11 12">
    <name type="scientific">Mucor lusitanicus CBS 277.49</name>
    <dbReference type="NCBI Taxonomy" id="747725"/>
    <lineage>
        <taxon>Eukaryota</taxon>
        <taxon>Fungi</taxon>
        <taxon>Fungi incertae sedis</taxon>
        <taxon>Mucoromycota</taxon>
        <taxon>Mucoromycotina</taxon>
        <taxon>Mucoromycetes</taxon>
        <taxon>Mucorales</taxon>
        <taxon>Mucorineae</taxon>
        <taxon>Mucoraceae</taxon>
        <taxon>Mucor</taxon>
    </lineage>
</organism>
<dbReference type="GO" id="GO:0008843">
    <property type="term" value="F:endochitinase activity"/>
    <property type="evidence" value="ECO:0007669"/>
    <property type="project" value="UniProtKB-EC"/>
</dbReference>
<dbReference type="PROSITE" id="PS51910">
    <property type="entry name" value="GH18_2"/>
    <property type="match status" value="1"/>
</dbReference>
<keyword evidence="12" id="KW-1185">Reference proteome</keyword>
<dbReference type="SUPFAM" id="SSF51445">
    <property type="entry name" value="(Trans)glycosidases"/>
    <property type="match status" value="1"/>
</dbReference>
<evidence type="ECO:0000256" key="7">
    <source>
        <dbReference type="RuleBase" id="RU000489"/>
    </source>
</evidence>
<comment type="caution">
    <text evidence="11">The sequence shown here is derived from an EMBL/GenBank/DDBJ whole genome shotgun (WGS) entry which is preliminary data.</text>
</comment>
<dbReference type="GO" id="GO:0000272">
    <property type="term" value="P:polysaccharide catabolic process"/>
    <property type="evidence" value="ECO:0007669"/>
    <property type="project" value="UniProtKB-KW"/>
</dbReference>
<keyword evidence="2 7" id="KW-0378">Hydrolase</keyword>
<evidence type="ECO:0000256" key="6">
    <source>
        <dbReference type="ARBA" id="ARBA00023326"/>
    </source>
</evidence>